<feature type="transmembrane region" description="Helical" evidence="1">
    <location>
        <begin position="170"/>
        <end position="193"/>
    </location>
</feature>
<dbReference type="EMBL" id="BKCJ010007231">
    <property type="protein sequence ID" value="GEU76198.1"/>
    <property type="molecule type" value="Genomic_DNA"/>
</dbReference>
<sequence>MVDFVHGRIMIDVAQRKRDEYMAKCAAIGYETWEDEPTTPFLKLMFEWDWKMFGDIIAEAEARVKAKWKRDFDRNQCMGLQVWVKTVVQDRDHKLLTRAVEEAYKEDDSADEGRFAIREVVGYDFKKDRFVNLHRSAIRFPETRFFNLGTSAATTSREAALKGDVGLTNVVWFCIFCMLSTHTVTLCTLVDSLNKNAWFGYFLYGEFSPALAAPQQVLAIFIYFGYATIIAVFFLY</sequence>
<proteinExistence type="predicted"/>
<gene>
    <name evidence="2" type="ORF">Tci_048176</name>
</gene>
<organism evidence="2">
    <name type="scientific">Tanacetum cinerariifolium</name>
    <name type="common">Dalmatian daisy</name>
    <name type="synonym">Chrysanthemum cinerariifolium</name>
    <dbReference type="NCBI Taxonomy" id="118510"/>
    <lineage>
        <taxon>Eukaryota</taxon>
        <taxon>Viridiplantae</taxon>
        <taxon>Streptophyta</taxon>
        <taxon>Embryophyta</taxon>
        <taxon>Tracheophyta</taxon>
        <taxon>Spermatophyta</taxon>
        <taxon>Magnoliopsida</taxon>
        <taxon>eudicotyledons</taxon>
        <taxon>Gunneridae</taxon>
        <taxon>Pentapetalae</taxon>
        <taxon>asterids</taxon>
        <taxon>campanulids</taxon>
        <taxon>Asterales</taxon>
        <taxon>Asteraceae</taxon>
        <taxon>Asteroideae</taxon>
        <taxon>Anthemideae</taxon>
        <taxon>Anthemidinae</taxon>
        <taxon>Tanacetum</taxon>
    </lineage>
</organism>
<feature type="transmembrane region" description="Helical" evidence="1">
    <location>
        <begin position="213"/>
        <end position="235"/>
    </location>
</feature>
<accession>A0A6L2MQH2</accession>
<comment type="caution">
    <text evidence="2">The sequence shown here is derived from an EMBL/GenBank/DDBJ whole genome shotgun (WGS) entry which is preliminary data.</text>
</comment>
<reference evidence="2" key="1">
    <citation type="journal article" date="2019" name="Sci. Rep.">
        <title>Draft genome of Tanacetum cinerariifolium, the natural source of mosquito coil.</title>
        <authorList>
            <person name="Yamashiro T."/>
            <person name="Shiraishi A."/>
            <person name="Satake H."/>
            <person name="Nakayama K."/>
        </authorList>
    </citation>
    <scope>NUCLEOTIDE SEQUENCE</scope>
</reference>
<protein>
    <submittedName>
        <fullName evidence="2">Uncharacterized protein</fullName>
    </submittedName>
</protein>
<dbReference type="AlphaFoldDB" id="A0A6L2MQH2"/>
<keyword evidence="1" id="KW-0812">Transmembrane</keyword>
<evidence type="ECO:0000313" key="2">
    <source>
        <dbReference type="EMBL" id="GEU76198.1"/>
    </source>
</evidence>
<evidence type="ECO:0000256" key="1">
    <source>
        <dbReference type="SAM" id="Phobius"/>
    </source>
</evidence>
<keyword evidence="1" id="KW-0472">Membrane</keyword>
<keyword evidence="1" id="KW-1133">Transmembrane helix</keyword>
<name>A0A6L2MQH2_TANCI</name>